<feature type="transmembrane region" description="Helical" evidence="1">
    <location>
        <begin position="22"/>
        <end position="43"/>
    </location>
</feature>
<keyword evidence="1" id="KW-0812">Transmembrane</keyword>
<dbReference type="Proteomes" id="UP000822476">
    <property type="component" value="Unassembled WGS sequence"/>
</dbReference>
<feature type="transmembrane region" description="Helical" evidence="1">
    <location>
        <begin position="55"/>
        <end position="76"/>
    </location>
</feature>
<reference evidence="2" key="1">
    <citation type="submission" date="2019-07" db="EMBL/GenBank/DDBJ databases">
        <title>Annotation for the trematode Paragonimus miyazaki's.</title>
        <authorList>
            <person name="Choi Y.-J."/>
        </authorList>
    </citation>
    <scope>NUCLEOTIDE SEQUENCE</scope>
    <source>
        <strain evidence="2">Japan</strain>
    </source>
</reference>
<dbReference type="EMBL" id="JTDE01014690">
    <property type="protein sequence ID" value="KAF7234045.1"/>
    <property type="molecule type" value="Genomic_DNA"/>
</dbReference>
<evidence type="ECO:0000313" key="2">
    <source>
        <dbReference type="EMBL" id="KAF7234045.1"/>
    </source>
</evidence>
<keyword evidence="1" id="KW-0472">Membrane</keyword>
<keyword evidence="1" id="KW-1133">Transmembrane helix</keyword>
<sequence length="81" mass="9103">MARQCAVTLPLPTAKRIGSCDLLIGWMIFSLITLACTINQFSVRRFPITIAHNSYGLPVLPATLCYYYLVVPDFYICETRG</sequence>
<comment type="caution">
    <text evidence="2">The sequence shown here is derived from an EMBL/GenBank/DDBJ whole genome shotgun (WGS) entry which is preliminary data.</text>
</comment>
<protein>
    <submittedName>
        <fullName evidence="2">Uncharacterized protein</fullName>
    </submittedName>
</protein>
<keyword evidence="3" id="KW-1185">Reference proteome</keyword>
<accession>A0A8S9YJL5</accession>
<dbReference type="AlphaFoldDB" id="A0A8S9YJL5"/>
<proteinExistence type="predicted"/>
<evidence type="ECO:0000313" key="3">
    <source>
        <dbReference type="Proteomes" id="UP000822476"/>
    </source>
</evidence>
<organism evidence="2 3">
    <name type="scientific">Paragonimus skrjabini miyazakii</name>
    <dbReference type="NCBI Taxonomy" id="59628"/>
    <lineage>
        <taxon>Eukaryota</taxon>
        <taxon>Metazoa</taxon>
        <taxon>Spiralia</taxon>
        <taxon>Lophotrochozoa</taxon>
        <taxon>Platyhelminthes</taxon>
        <taxon>Trematoda</taxon>
        <taxon>Digenea</taxon>
        <taxon>Plagiorchiida</taxon>
        <taxon>Troglotremata</taxon>
        <taxon>Troglotrematidae</taxon>
        <taxon>Paragonimus</taxon>
    </lineage>
</organism>
<name>A0A8S9YJL5_9TREM</name>
<gene>
    <name evidence="2" type="ORF">EG68_07200</name>
</gene>
<evidence type="ECO:0000256" key="1">
    <source>
        <dbReference type="SAM" id="Phobius"/>
    </source>
</evidence>